<comment type="function">
    <text evidence="9">Microtubule inner protein (MIP) part of the dynein-decorated doublet microtubules (DMTs) in cilia and flagellar axoneme. Forms filamentous polymers in the walls of ciliary and flagellar microtubules.</text>
</comment>
<sequence length="393" mass="45505">MSRLMGPPDKFLPSEWKHANQVQFRSSEAEQSHSQRLIAECQRLIEESDKSTKRMQQDALKKLEQRIQDIKFWRLELNQKFEEIVQEIETLIIFKSRVERALESCSEPLQVNLQCLTERKKRVAIDLVHDEVEEELLKEKEVIEGVMVLLQRTLEQINEQIRLIRSVKYYLEKDLQDKFQAERIDDFCSLLTNSSPGLNGGNLNFSSLGSAVTPEEWESLCNLNISKAEKEKNNSLSMRALVDSLLEQTAADMHTQYEATGRAFELRIEETKTAKLLAETANQEKNLESLRVAITEKEAPLKVAQTRLSTRSQRPNVELCHDPAQIRLLEEVKELASHTERLTEALELSEMELKALARRQLSLEEEIQVKTNSLYIDEVICHQLRQPVVIHNF</sequence>
<reference evidence="13" key="2">
    <citation type="submission" date="2025-09" db="UniProtKB">
        <authorList>
            <consortium name="Ensembl"/>
        </authorList>
    </citation>
    <scope>IDENTIFICATION</scope>
</reference>
<evidence type="ECO:0000256" key="1">
    <source>
        <dbReference type="ARBA" id="ARBA00004611"/>
    </source>
</evidence>
<keyword evidence="4 11" id="KW-0282">Flagellum</keyword>
<dbReference type="PANTHER" id="PTHR19960:SF25">
    <property type="entry name" value="TEKTIN-1"/>
    <property type="match status" value="1"/>
</dbReference>
<evidence type="ECO:0000256" key="4">
    <source>
        <dbReference type="ARBA" id="ARBA00022846"/>
    </source>
</evidence>
<accession>A0A673K8P8</accession>
<dbReference type="InterPro" id="IPR000435">
    <property type="entry name" value="Tektins"/>
</dbReference>
<dbReference type="GO" id="GO:0060294">
    <property type="term" value="P:cilium movement involved in cell motility"/>
    <property type="evidence" value="ECO:0007669"/>
    <property type="project" value="UniProtKB-UniRule"/>
</dbReference>
<evidence type="ECO:0000256" key="2">
    <source>
        <dbReference type="ARBA" id="ARBA00007209"/>
    </source>
</evidence>
<dbReference type="Ensembl" id="ENSSRHT00000064563.1">
    <property type="protein sequence ID" value="ENSSRHP00000062818.1"/>
    <property type="gene ID" value="ENSSRHG00000031056.1"/>
</dbReference>
<evidence type="ECO:0000256" key="11">
    <source>
        <dbReference type="RuleBase" id="RU367040"/>
    </source>
</evidence>
<evidence type="ECO:0000256" key="9">
    <source>
        <dbReference type="ARBA" id="ARBA00045224"/>
    </source>
</evidence>
<evidence type="ECO:0000256" key="3">
    <source>
        <dbReference type="ARBA" id="ARBA00022490"/>
    </source>
</evidence>
<keyword evidence="3" id="KW-0963">Cytoplasm</keyword>
<dbReference type="AlphaFoldDB" id="A0A673K8P8"/>
<gene>
    <name evidence="13" type="primary">LOC107730869</name>
</gene>
<dbReference type="GO" id="GO:0015630">
    <property type="term" value="C:microtubule cytoskeleton"/>
    <property type="evidence" value="ECO:0007669"/>
    <property type="project" value="UniProtKB-UniRule"/>
</dbReference>
<dbReference type="Proteomes" id="UP000472270">
    <property type="component" value="Unassembled WGS sequence"/>
</dbReference>
<dbReference type="PRINTS" id="PR00511">
    <property type="entry name" value="TEKTIN"/>
</dbReference>
<dbReference type="PANTHER" id="PTHR19960">
    <property type="entry name" value="TEKTIN"/>
    <property type="match status" value="1"/>
</dbReference>
<comment type="similarity">
    <text evidence="2 11">Belongs to the tektin family.</text>
</comment>
<dbReference type="GO" id="GO:0005930">
    <property type="term" value="C:axoneme"/>
    <property type="evidence" value="ECO:0007669"/>
    <property type="project" value="UniProtKB-SubCell"/>
</dbReference>
<dbReference type="Pfam" id="PF03148">
    <property type="entry name" value="Tektin"/>
    <property type="match status" value="1"/>
</dbReference>
<evidence type="ECO:0000256" key="12">
    <source>
        <dbReference type="SAM" id="Coils"/>
    </source>
</evidence>
<name>A0A673K8P8_9TELE</name>
<keyword evidence="8 11" id="KW-0966">Cell projection</keyword>
<comment type="subunit">
    <text evidence="10">Microtubule inner protein component of sperm flagellar doublet microtubules.</text>
</comment>
<evidence type="ECO:0000313" key="14">
    <source>
        <dbReference type="Proteomes" id="UP000472270"/>
    </source>
</evidence>
<reference evidence="13" key="1">
    <citation type="submission" date="2025-08" db="UniProtKB">
        <authorList>
            <consortium name="Ensembl"/>
        </authorList>
    </citation>
    <scope>IDENTIFICATION</scope>
</reference>
<comment type="subcellular location">
    <subcellularLocation>
        <location evidence="11">Cytoplasm</location>
        <location evidence="11">Cytoskeleton</location>
        <location evidence="11">Cilium axoneme</location>
    </subcellularLocation>
    <subcellularLocation>
        <location evidence="1">Cytoplasm</location>
        <location evidence="1">Cytoskeleton</location>
        <location evidence="1">Flagellum axoneme</location>
    </subcellularLocation>
</comment>
<proteinExistence type="inferred from homology"/>
<dbReference type="GO" id="GO:0005634">
    <property type="term" value="C:nucleus"/>
    <property type="evidence" value="ECO:0007669"/>
    <property type="project" value="TreeGrafter"/>
</dbReference>
<protein>
    <recommendedName>
        <fullName evidence="11">Tektin</fullName>
    </recommendedName>
</protein>
<keyword evidence="14" id="KW-1185">Reference proteome</keyword>
<organism evidence="13 14">
    <name type="scientific">Sinocyclocheilus rhinocerous</name>
    <dbReference type="NCBI Taxonomy" id="307959"/>
    <lineage>
        <taxon>Eukaryota</taxon>
        <taxon>Metazoa</taxon>
        <taxon>Chordata</taxon>
        <taxon>Craniata</taxon>
        <taxon>Vertebrata</taxon>
        <taxon>Euteleostomi</taxon>
        <taxon>Actinopterygii</taxon>
        <taxon>Neopterygii</taxon>
        <taxon>Teleostei</taxon>
        <taxon>Ostariophysi</taxon>
        <taxon>Cypriniformes</taxon>
        <taxon>Cyprinidae</taxon>
        <taxon>Cyprininae</taxon>
        <taxon>Sinocyclocheilus</taxon>
    </lineage>
</organism>
<evidence type="ECO:0000256" key="8">
    <source>
        <dbReference type="ARBA" id="ARBA00023273"/>
    </source>
</evidence>
<feature type="coiled-coil region" evidence="12">
    <location>
        <begin position="339"/>
        <end position="366"/>
    </location>
</feature>
<keyword evidence="7" id="KW-0206">Cytoskeleton</keyword>
<evidence type="ECO:0000256" key="7">
    <source>
        <dbReference type="ARBA" id="ARBA00023212"/>
    </source>
</evidence>
<dbReference type="InterPro" id="IPR048256">
    <property type="entry name" value="Tektin-like"/>
</dbReference>
<evidence type="ECO:0000256" key="6">
    <source>
        <dbReference type="ARBA" id="ARBA00023069"/>
    </source>
</evidence>
<dbReference type="GO" id="GO:0060271">
    <property type="term" value="P:cilium assembly"/>
    <property type="evidence" value="ECO:0007669"/>
    <property type="project" value="UniProtKB-UniRule"/>
</dbReference>
<evidence type="ECO:0000313" key="13">
    <source>
        <dbReference type="Ensembl" id="ENSSRHP00000062818.1"/>
    </source>
</evidence>
<evidence type="ECO:0000256" key="5">
    <source>
        <dbReference type="ARBA" id="ARBA00023054"/>
    </source>
</evidence>
<keyword evidence="6 11" id="KW-0969">Cilium</keyword>
<evidence type="ECO:0000256" key="10">
    <source>
        <dbReference type="ARBA" id="ARBA00046435"/>
    </source>
</evidence>
<keyword evidence="5 12" id="KW-0175">Coiled coil</keyword>